<accession>A0ABD3SK53</accession>
<evidence type="ECO:0000256" key="7">
    <source>
        <dbReference type="ARBA" id="ARBA00022833"/>
    </source>
</evidence>
<dbReference type="PROSITE" id="PS50089">
    <property type="entry name" value="ZF_RING_2"/>
    <property type="match status" value="1"/>
</dbReference>
<evidence type="ECO:0000256" key="9">
    <source>
        <dbReference type="SAM" id="MobiDB-lite"/>
    </source>
</evidence>
<comment type="caution">
    <text evidence="11">The sequence shown here is derived from an EMBL/GenBank/DDBJ whole genome shotgun (WGS) entry which is preliminary data.</text>
</comment>
<keyword evidence="3" id="KW-0808">Transferase</keyword>
<name>A0ABD3SK53_9LAMI</name>
<keyword evidence="6" id="KW-0833">Ubl conjugation pathway</keyword>
<feature type="region of interest" description="Disordered" evidence="9">
    <location>
        <begin position="1"/>
        <end position="49"/>
    </location>
</feature>
<protein>
    <recommendedName>
        <fullName evidence="2">RING-type E3 ubiquitin transferase</fullName>
        <ecNumber evidence="2">2.3.2.27</ecNumber>
    </recommendedName>
</protein>
<evidence type="ECO:0000259" key="10">
    <source>
        <dbReference type="PROSITE" id="PS50089"/>
    </source>
</evidence>
<keyword evidence="7" id="KW-0862">Zinc</keyword>
<evidence type="ECO:0000256" key="1">
    <source>
        <dbReference type="ARBA" id="ARBA00000900"/>
    </source>
</evidence>
<dbReference type="InterPro" id="IPR045191">
    <property type="entry name" value="MBR1/2-like"/>
</dbReference>
<dbReference type="InterPro" id="IPR001841">
    <property type="entry name" value="Znf_RING"/>
</dbReference>
<evidence type="ECO:0000256" key="3">
    <source>
        <dbReference type="ARBA" id="ARBA00022679"/>
    </source>
</evidence>
<evidence type="ECO:0000256" key="6">
    <source>
        <dbReference type="ARBA" id="ARBA00022786"/>
    </source>
</evidence>
<gene>
    <name evidence="11" type="ORF">ACJIZ3_020830</name>
</gene>
<dbReference type="GO" id="GO:0008270">
    <property type="term" value="F:zinc ion binding"/>
    <property type="evidence" value="ECO:0007669"/>
    <property type="project" value="UniProtKB-KW"/>
</dbReference>
<dbReference type="AlphaFoldDB" id="A0ABD3SK53"/>
<dbReference type="EMBL" id="JBJXBP010000006">
    <property type="protein sequence ID" value="KAL3824801.1"/>
    <property type="molecule type" value="Genomic_DNA"/>
</dbReference>
<feature type="compositionally biased region" description="Basic residues" evidence="9">
    <location>
        <begin position="81"/>
        <end position="91"/>
    </location>
</feature>
<dbReference type="SUPFAM" id="SSF57850">
    <property type="entry name" value="RING/U-box"/>
    <property type="match status" value="1"/>
</dbReference>
<dbReference type="InterPro" id="IPR013083">
    <property type="entry name" value="Znf_RING/FYVE/PHD"/>
</dbReference>
<keyword evidence="5 8" id="KW-0863">Zinc-finger</keyword>
<dbReference type="SMART" id="SM00184">
    <property type="entry name" value="RING"/>
    <property type="match status" value="1"/>
</dbReference>
<evidence type="ECO:0000256" key="8">
    <source>
        <dbReference type="PROSITE-ProRule" id="PRU00175"/>
    </source>
</evidence>
<comment type="catalytic activity">
    <reaction evidence="1">
        <text>S-ubiquitinyl-[E2 ubiquitin-conjugating enzyme]-L-cysteine + [acceptor protein]-L-lysine = [E2 ubiquitin-conjugating enzyme]-L-cysteine + N(6)-ubiquitinyl-[acceptor protein]-L-lysine.</text>
        <dbReference type="EC" id="2.3.2.27"/>
    </reaction>
</comment>
<proteinExistence type="predicted"/>
<dbReference type="GO" id="GO:0061630">
    <property type="term" value="F:ubiquitin protein ligase activity"/>
    <property type="evidence" value="ECO:0007669"/>
    <property type="project" value="UniProtKB-EC"/>
</dbReference>
<evidence type="ECO:0000256" key="4">
    <source>
        <dbReference type="ARBA" id="ARBA00022723"/>
    </source>
</evidence>
<dbReference type="Pfam" id="PF13639">
    <property type="entry name" value="zf-RING_2"/>
    <property type="match status" value="1"/>
</dbReference>
<dbReference type="EC" id="2.3.2.27" evidence="2"/>
<evidence type="ECO:0000313" key="11">
    <source>
        <dbReference type="EMBL" id="KAL3824801.1"/>
    </source>
</evidence>
<sequence length="345" mass="38145">MAEHIGYRKPRPTTNNTETDPNSIRPRPTISSILLSSNPNKDNSKKKNFTSASFRGLGCTASSQVSVPAVIRTSADWETKKVKKKKIKTKKSSNNNNTSSGNFDSAEGVVTNNGNPLSQSSLSLALSSSCVGGGSSDVWCGPGIGLSTDAASVDFVVSRRPNRGKLDGRSVRRMVTPEDIPFLETETMPRFRAADISASRHHHRHARHSLREGLAEIVMLQSSLMMGGRLEGMDRYRELRLDVDNMSYEELLELGDSIGYVNTGLREDDMTRCLRRSKIATLDDLSSLFATKMEKKCTICQEEYEQDDETGKLNCGHLYHLECIKLWLGQKNICPICKTAAVSHN</sequence>
<evidence type="ECO:0000256" key="5">
    <source>
        <dbReference type="ARBA" id="ARBA00022771"/>
    </source>
</evidence>
<dbReference type="PANTHER" id="PTHR22937">
    <property type="entry name" value="E3 UBIQUITIN-PROTEIN LIGASE RNF165"/>
    <property type="match status" value="1"/>
</dbReference>
<keyword evidence="4" id="KW-0479">Metal-binding</keyword>
<dbReference type="Gene3D" id="3.30.40.10">
    <property type="entry name" value="Zinc/RING finger domain, C3HC4 (zinc finger)"/>
    <property type="match status" value="1"/>
</dbReference>
<evidence type="ECO:0000256" key="2">
    <source>
        <dbReference type="ARBA" id="ARBA00012483"/>
    </source>
</evidence>
<dbReference type="PANTHER" id="PTHR22937:SF122">
    <property type="entry name" value="RING-TYPE E3 UBIQUITIN TRANSFERASE"/>
    <property type="match status" value="1"/>
</dbReference>
<feature type="domain" description="RING-type" evidence="10">
    <location>
        <begin position="297"/>
        <end position="338"/>
    </location>
</feature>
<reference evidence="11 12" key="1">
    <citation type="submission" date="2024-12" db="EMBL/GenBank/DDBJ databases">
        <title>The unique morphological basis and parallel evolutionary history of personate flowers in Penstemon.</title>
        <authorList>
            <person name="Depatie T.H."/>
            <person name="Wessinger C.A."/>
        </authorList>
    </citation>
    <scope>NUCLEOTIDE SEQUENCE [LARGE SCALE GENOMIC DNA]</scope>
    <source>
        <strain evidence="11">WTNN_2</strain>
        <tissue evidence="11">Leaf</tissue>
    </source>
</reference>
<organism evidence="11 12">
    <name type="scientific">Penstemon smallii</name>
    <dbReference type="NCBI Taxonomy" id="265156"/>
    <lineage>
        <taxon>Eukaryota</taxon>
        <taxon>Viridiplantae</taxon>
        <taxon>Streptophyta</taxon>
        <taxon>Embryophyta</taxon>
        <taxon>Tracheophyta</taxon>
        <taxon>Spermatophyta</taxon>
        <taxon>Magnoliopsida</taxon>
        <taxon>eudicotyledons</taxon>
        <taxon>Gunneridae</taxon>
        <taxon>Pentapetalae</taxon>
        <taxon>asterids</taxon>
        <taxon>lamiids</taxon>
        <taxon>Lamiales</taxon>
        <taxon>Plantaginaceae</taxon>
        <taxon>Cheloneae</taxon>
        <taxon>Penstemon</taxon>
    </lineage>
</organism>
<feature type="compositionally biased region" description="Polar residues" evidence="9">
    <location>
        <begin position="12"/>
        <end position="22"/>
    </location>
</feature>
<evidence type="ECO:0000313" key="12">
    <source>
        <dbReference type="Proteomes" id="UP001634393"/>
    </source>
</evidence>
<feature type="region of interest" description="Disordered" evidence="9">
    <location>
        <begin position="78"/>
        <end position="112"/>
    </location>
</feature>
<keyword evidence="12" id="KW-1185">Reference proteome</keyword>
<dbReference type="Proteomes" id="UP001634393">
    <property type="component" value="Unassembled WGS sequence"/>
</dbReference>